<dbReference type="RefSeq" id="WP_136533229.1">
    <property type="nucleotide sequence ID" value="NZ_STGY01000010.1"/>
</dbReference>
<feature type="region of interest" description="Disordered" evidence="1">
    <location>
        <begin position="23"/>
        <end position="89"/>
    </location>
</feature>
<comment type="caution">
    <text evidence="3">The sequence shown here is derived from an EMBL/GenBank/DDBJ whole genome shotgun (WGS) entry which is preliminary data.</text>
</comment>
<gene>
    <name evidence="3" type="ORF">FAB82_03880</name>
</gene>
<accession>A0A4S8QER6</accession>
<evidence type="ECO:0000313" key="3">
    <source>
        <dbReference type="EMBL" id="THV42898.1"/>
    </source>
</evidence>
<evidence type="ECO:0008006" key="5">
    <source>
        <dbReference type="Google" id="ProtNLM"/>
    </source>
</evidence>
<feature type="compositionally biased region" description="Acidic residues" evidence="1">
    <location>
        <begin position="149"/>
        <end position="161"/>
    </location>
</feature>
<feature type="chain" id="PRO_5020517371" description="Septum formation initiator" evidence="2">
    <location>
        <begin position="23"/>
        <end position="161"/>
    </location>
</feature>
<keyword evidence="4" id="KW-1185">Reference proteome</keyword>
<reference evidence="3 4" key="2">
    <citation type="submission" date="2019-05" db="EMBL/GenBank/DDBJ databases">
        <title>Glycomyces buryatensis sp. nov.</title>
        <authorList>
            <person name="Nikitina E."/>
        </authorList>
    </citation>
    <scope>NUCLEOTIDE SEQUENCE [LARGE SCALE GENOMIC DNA]</scope>
    <source>
        <strain evidence="3 4">18</strain>
    </source>
</reference>
<dbReference type="AlphaFoldDB" id="A0A4S8QER6"/>
<protein>
    <recommendedName>
        <fullName evidence="5">Septum formation initiator</fullName>
    </recommendedName>
</protein>
<organism evidence="3 4">
    <name type="scientific">Glycomyces buryatensis</name>
    <dbReference type="NCBI Taxonomy" id="2570927"/>
    <lineage>
        <taxon>Bacteria</taxon>
        <taxon>Bacillati</taxon>
        <taxon>Actinomycetota</taxon>
        <taxon>Actinomycetes</taxon>
        <taxon>Glycomycetales</taxon>
        <taxon>Glycomycetaceae</taxon>
        <taxon>Glycomyces</taxon>
    </lineage>
</organism>
<dbReference type="EMBL" id="STGY01000010">
    <property type="protein sequence ID" value="THV42898.1"/>
    <property type="molecule type" value="Genomic_DNA"/>
</dbReference>
<sequence>MTGWMAAAAVAVVAGIGAVALAQGGTLDPPTEPMSEESVQQALDDSESNQPSDDASASESPSPTPSDEPDATPSPGAGEQVFGGAGGTFLASCDGTQVTIESWTPSQGWQVSNVESVPAADAEIEFESESDEEEYSVRCVDGVPQLGSADDDTGDDSGDDG</sequence>
<feature type="compositionally biased region" description="Acidic residues" evidence="1">
    <location>
        <begin position="124"/>
        <end position="134"/>
    </location>
</feature>
<evidence type="ECO:0000313" key="4">
    <source>
        <dbReference type="Proteomes" id="UP000308760"/>
    </source>
</evidence>
<dbReference type="OrthoDB" id="3782348at2"/>
<reference evidence="4" key="1">
    <citation type="submission" date="2019-04" db="EMBL/GenBank/DDBJ databases">
        <title>Nocardioides xinjiangensis sp. nov.</title>
        <authorList>
            <person name="Liu S."/>
        </authorList>
    </citation>
    <scope>NUCLEOTIDE SEQUENCE [LARGE SCALE GENOMIC DNA]</scope>
    <source>
        <strain evidence="4">18</strain>
    </source>
</reference>
<evidence type="ECO:0000256" key="2">
    <source>
        <dbReference type="SAM" id="SignalP"/>
    </source>
</evidence>
<feature type="signal peptide" evidence="2">
    <location>
        <begin position="1"/>
        <end position="22"/>
    </location>
</feature>
<name>A0A4S8QER6_9ACTN</name>
<feature type="compositionally biased region" description="Low complexity" evidence="1">
    <location>
        <begin position="71"/>
        <end position="80"/>
    </location>
</feature>
<keyword evidence="2" id="KW-0732">Signal</keyword>
<evidence type="ECO:0000256" key="1">
    <source>
        <dbReference type="SAM" id="MobiDB-lite"/>
    </source>
</evidence>
<feature type="region of interest" description="Disordered" evidence="1">
    <location>
        <begin position="124"/>
        <end position="161"/>
    </location>
</feature>
<feature type="compositionally biased region" description="Low complexity" evidence="1">
    <location>
        <begin position="51"/>
        <end position="61"/>
    </location>
</feature>
<dbReference type="Proteomes" id="UP000308760">
    <property type="component" value="Unassembled WGS sequence"/>
</dbReference>
<proteinExistence type="predicted"/>